<protein>
    <recommendedName>
        <fullName evidence="4">Outer membrane protein beta-barrel domain-containing protein</fullName>
    </recommendedName>
</protein>
<gene>
    <name evidence="2" type="ORF">H8S84_17250</name>
</gene>
<comment type="caution">
    <text evidence="2">The sequence shown here is derived from an EMBL/GenBank/DDBJ whole genome shotgun (WGS) entry which is preliminary data.</text>
</comment>
<evidence type="ECO:0008006" key="4">
    <source>
        <dbReference type="Google" id="ProtNLM"/>
    </source>
</evidence>
<dbReference type="AlphaFoldDB" id="A0A923NCU7"/>
<dbReference type="Proteomes" id="UP000603640">
    <property type="component" value="Unassembled WGS sequence"/>
</dbReference>
<dbReference type="EMBL" id="JACRVF010000005">
    <property type="protein sequence ID" value="MBC5994595.1"/>
    <property type="molecule type" value="Genomic_DNA"/>
</dbReference>
<sequence>MKLSLRYFYIIPIALLLSVSSAHAGKDPNMLKAGVSYIWLSEYDSQGLMFNNRYSHHLSDRFALGLNIGLANGSRYDDIKQIYSIKNTFYMANLEASFDLLNNESVAFRIGGGVGARHRAEINSNAEDGTADGSVKHIKKSDVGYNGFIENDFNILRNGVAGGRVGYFYYTSGTPVFSIGLHLGFKF</sequence>
<name>A0A923NCU7_9BACT</name>
<organism evidence="2 3">
    <name type="scientific">Pontibacter cellulosilyticus</name>
    <dbReference type="NCBI Taxonomy" id="1720253"/>
    <lineage>
        <taxon>Bacteria</taxon>
        <taxon>Pseudomonadati</taxon>
        <taxon>Bacteroidota</taxon>
        <taxon>Cytophagia</taxon>
        <taxon>Cytophagales</taxon>
        <taxon>Hymenobacteraceae</taxon>
        <taxon>Pontibacter</taxon>
    </lineage>
</organism>
<evidence type="ECO:0000313" key="3">
    <source>
        <dbReference type="Proteomes" id="UP000603640"/>
    </source>
</evidence>
<proteinExistence type="predicted"/>
<feature type="chain" id="PRO_5037977840" description="Outer membrane protein beta-barrel domain-containing protein" evidence="1">
    <location>
        <begin position="25"/>
        <end position="187"/>
    </location>
</feature>
<keyword evidence="3" id="KW-1185">Reference proteome</keyword>
<evidence type="ECO:0000256" key="1">
    <source>
        <dbReference type="SAM" id="SignalP"/>
    </source>
</evidence>
<evidence type="ECO:0000313" key="2">
    <source>
        <dbReference type="EMBL" id="MBC5994595.1"/>
    </source>
</evidence>
<dbReference type="RefSeq" id="WP_187068609.1">
    <property type="nucleotide sequence ID" value="NZ_JACRVF010000005.1"/>
</dbReference>
<reference evidence="2" key="1">
    <citation type="submission" date="2020-08" db="EMBL/GenBank/DDBJ databases">
        <title>Pontibacter sp. SD6 16S ribosomal RNA gene Genome sequencing and assembly.</title>
        <authorList>
            <person name="Kang M."/>
        </authorList>
    </citation>
    <scope>NUCLEOTIDE SEQUENCE</scope>
    <source>
        <strain evidence="2">SD6</strain>
    </source>
</reference>
<feature type="signal peptide" evidence="1">
    <location>
        <begin position="1"/>
        <end position="24"/>
    </location>
</feature>
<accession>A0A923NCU7</accession>
<keyword evidence="1" id="KW-0732">Signal</keyword>